<sequence>MVSPSFMLRIVDCCSHVKGQLSLGMEVIIFFFFDFSTLDQYNNKEKSVPADPYADNNPAEAVLSFPPQVGNSKSYNK</sequence>
<protein>
    <submittedName>
        <fullName evidence="1">Uncharacterized protein</fullName>
    </submittedName>
</protein>
<comment type="caution">
    <text evidence="1">The sequence shown here is derived from an EMBL/GenBank/DDBJ whole genome shotgun (WGS) entry which is preliminary data.</text>
</comment>
<organism evidence="1 2">
    <name type="scientific">Hibiscus sabdariffa</name>
    <name type="common">roselle</name>
    <dbReference type="NCBI Taxonomy" id="183260"/>
    <lineage>
        <taxon>Eukaryota</taxon>
        <taxon>Viridiplantae</taxon>
        <taxon>Streptophyta</taxon>
        <taxon>Embryophyta</taxon>
        <taxon>Tracheophyta</taxon>
        <taxon>Spermatophyta</taxon>
        <taxon>Magnoliopsida</taxon>
        <taxon>eudicotyledons</taxon>
        <taxon>Gunneridae</taxon>
        <taxon>Pentapetalae</taxon>
        <taxon>rosids</taxon>
        <taxon>malvids</taxon>
        <taxon>Malvales</taxon>
        <taxon>Malvaceae</taxon>
        <taxon>Malvoideae</taxon>
        <taxon>Hibiscus</taxon>
    </lineage>
</organism>
<keyword evidence="2" id="KW-1185">Reference proteome</keyword>
<name>A0ABR2B547_9ROSI</name>
<evidence type="ECO:0000313" key="1">
    <source>
        <dbReference type="EMBL" id="KAK8501923.1"/>
    </source>
</evidence>
<gene>
    <name evidence="1" type="ORF">V6N12_019662</name>
</gene>
<dbReference type="EMBL" id="JBBPBM010000179">
    <property type="protein sequence ID" value="KAK8501923.1"/>
    <property type="molecule type" value="Genomic_DNA"/>
</dbReference>
<accession>A0ABR2B547</accession>
<evidence type="ECO:0000313" key="2">
    <source>
        <dbReference type="Proteomes" id="UP001472677"/>
    </source>
</evidence>
<dbReference type="Proteomes" id="UP001472677">
    <property type="component" value="Unassembled WGS sequence"/>
</dbReference>
<reference evidence="1 2" key="1">
    <citation type="journal article" date="2024" name="G3 (Bethesda)">
        <title>Genome assembly of Hibiscus sabdariffa L. provides insights into metabolisms of medicinal natural products.</title>
        <authorList>
            <person name="Kim T."/>
        </authorList>
    </citation>
    <scope>NUCLEOTIDE SEQUENCE [LARGE SCALE GENOMIC DNA]</scope>
    <source>
        <strain evidence="1">TK-2024</strain>
        <tissue evidence="1">Old leaves</tissue>
    </source>
</reference>
<proteinExistence type="predicted"/>